<feature type="transmembrane region" description="Helical" evidence="2">
    <location>
        <begin position="52"/>
        <end position="74"/>
    </location>
</feature>
<feature type="transmembrane region" description="Helical" evidence="2">
    <location>
        <begin position="221"/>
        <end position="241"/>
    </location>
</feature>
<sequence length="425" mass="48703">MKCLNQNAETAGSLKTIRIFHLAQTVGQLGILVICFYFGLRNAKLFAPKECNAILSSFILVCFFILVCLQFSLLQTEAEKPNGLQLFNHYFETITICCTLPQCLALLTKLLNYYHLINGTFWMLLVTFYSFFMYIPMAKLALSRVNNNWGRILLFLFIVYSQIMWTARNIAVPLDSHYNKVLRQINNAGLSGIPILIIITVMIMSSWKIQRPHFTFSRNDSILFSTLITLLLVGRLLLLAIPQLVKGVNIAGTLNSYFNQINLGIIGRAVRVGIAEEWLCRFVVISLLAQIFYNNKYRIYLIVLFDGILFGLWHLLNLRSDFKNTLPVLKQVIEVTGWAFVVAAVYLYTHSLLLTMTYHSLYDLIVFLFYGSITKYGNTTKSVVQPTIVDWQGAFLWLAIYAVIALVIIWTKRRQKVIEQNLAQI</sequence>
<feature type="transmembrane region" description="Helical" evidence="2">
    <location>
        <begin position="188"/>
        <end position="209"/>
    </location>
</feature>
<evidence type="ECO:0000313" key="5">
    <source>
        <dbReference type="Proteomes" id="UP000246036"/>
    </source>
</evidence>
<comment type="similarity">
    <text evidence="1">Belongs to the UPF0177 family.</text>
</comment>
<dbReference type="Pfam" id="PF02517">
    <property type="entry name" value="Rce1-like"/>
    <property type="match status" value="1"/>
</dbReference>
<feature type="transmembrane region" description="Helical" evidence="2">
    <location>
        <begin position="356"/>
        <end position="373"/>
    </location>
</feature>
<evidence type="ECO:0000313" key="4">
    <source>
        <dbReference type="EMBL" id="AWM75980.1"/>
    </source>
</evidence>
<dbReference type="EMBL" id="CP029477">
    <property type="protein sequence ID" value="AWM75980.1"/>
    <property type="molecule type" value="Genomic_DNA"/>
</dbReference>
<keyword evidence="5" id="KW-1185">Reference proteome</keyword>
<proteinExistence type="inferred from homology"/>
<name>A0ABN5LIE9_9LACO</name>
<dbReference type="RefSeq" id="WP_109586784.1">
    <property type="nucleotide sequence ID" value="NZ_CP029477.1"/>
</dbReference>
<organism evidence="4 5">
    <name type="scientific">Lactobacillus kullabergensis</name>
    <dbReference type="NCBI Taxonomy" id="1218493"/>
    <lineage>
        <taxon>Bacteria</taxon>
        <taxon>Bacillati</taxon>
        <taxon>Bacillota</taxon>
        <taxon>Bacilli</taxon>
        <taxon>Lactobacillales</taxon>
        <taxon>Lactobacillaceae</taxon>
        <taxon>Lactobacillus</taxon>
    </lineage>
</organism>
<feature type="transmembrane region" description="Helical" evidence="2">
    <location>
        <begin position="119"/>
        <end position="137"/>
    </location>
</feature>
<feature type="transmembrane region" description="Helical" evidence="2">
    <location>
        <begin position="86"/>
        <end position="107"/>
    </location>
</feature>
<evidence type="ECO:0000256" key="2">
    <source>
        <dbReference type="SAM" id="Phobius"/>
    </source>
</evidence>
<gene>
    <name evidence="4" type="ORF">DKL58_08320</name>
</gene>
<keyword evidence="2" id="KW-1133">Transmembrane helix</keyword>
<keyword evidence="2" id="KW-0472">Membrane</keyword>
<evidence type="ECO:0000259" key="3">
    <source>
        <dbReference type="Pfam" id="PF02517"/>
    </source>
</evidence>
<feature type="transmembrane region" description="Helical" evidence="2">
    <location>
        <begin position="328"/>
        <end position="349"/>
    </location>
</feature>
<feature type="transmembrane region" description="Helical" evidence="2">
    <location>
        <begin position="19"/>
        <end position="40"/>
    </location>
</feature>
<feature type="transmembrane region" description="Helical" evidence="2">
    <location>
        <begin position="297"/>
        <end position="316"/>
    </location>
</feature>
<protein>
    <recommendedName>
        <fullName evidence="3">CAAX prenyl protease 2/Lysostaphin resistance protein A-like domain-containing protein</fullName>
    </recommendedName>
</protein>
<dbReference type="Proteomes" id="UP000246036">
    <property type="component" value="Chromosome"/>
</dbReference>
<dbReference type="InterPro" id="IPR003675">
    <property type="entry name" value="Rce1/LyrA-like_dom"/>
</dbReference>
<evidence type="ECO:0000256" key="1">
    <source>
        <dbReference type="ARBA" id="ARBA00009067"/>
    </source>
</evidence>
<feature type="transmembrane region" description="Helical" evidence="2">
    <location>
        <begin position="393"/>
        <end position="411"/>
    </location>
</feature>
<keyword evidence="2" id="KW-0812">Transmembrane</keyword>
<accession>A0ABN5LIE9</accession>
<reference evidence="4 5" key="1">
    <citation type="submission" date="2018-05" db="EMBL/GenBank/DDBJ databases">
        <title>Reference genomes for bee gut microbiota database.</title>
        <authorList>
            <person name="Ellegaard K.M."/>
        </authorList>
    </citation>
    <scope>NUCLEOTIDE SEQUENCE [LARGE SCALE GENOMIC DNA]</scope>
    <source>
        <strain evidence="4 5">ESL0186</strain>
    </source>
</reference>
<feature type="transmembrane region" description="Helical" evidence="2">
    <location>
        <begin position="149"/>
        <end position="167"/>
    </location>
</feature>
<feature type="domain" description="CAAX prenyl protease 2/Lysostaphin resistance protein A-like" evidence="3">
    <location>
        <begin position="264"/>
        <end position="365"/>
    </location>
</feature>